<evidence type="ECO:0000256" key="8">
    <source>
        <dbReference type="SAM" id="Phobius"/>
    </source>
</evidence>
<proteinExistence type="predicted"/>
<protein>
    <submittedName>
        <fullName evidence="10">Membrane protein</fullName>
    </submittedName>
</protein>
<evidence type="ECO:0000256" key="5">
    <source>
        <dbReference type="ARBA" id="ARBA00022989"/>
    </source>
</evidence>
<dbReference type="Proteomes" id="UP000742786">
    <property type="component" value="Unassembled WGS sequence"/>
</dbReference>
<keyword evidence="4 8" id="KW-0812">Transmembrane</keyword>
<comment type="caution">
    <text evidence="10">The sequence shown here is derived from an EMBL/GenBank/DDBJ whole genome shotgun (WGS) entry which is preliminary data.</text>
</comment>
<evidence type="ECO:0000256" key="4">
    <source>
        <dbReference type="ARBA" id="ARBA00022692"/>
    </source>
</evidence>
<evidence type="ECO:0000256" key="2">
    <source>
        <dbReference type="ARBA" id="ARBA00004236"/>
    </source>
</evidence>
<accession>A0A916J3Q7</accession>
<dbReference type="RefSeq" id="WP_220635398.1">
    <property type="nucleotide sequence ID" value="NZ_CAJQUM010000001.1"/>
</dbReference>
<dbReference type="Pfam" id="PF09976">
    <property type="entry name" value="TPR_21"/>
    <property type="match status" value="1"/>
</dbReference>
<dbReference type="EMBL" id="CAJQUM010000001">
    <property type="protein sequence ID" value="CAG4883428.1"/>
    <property type="molecule type" value="Genomic_DNA"/>
</dbReference>
<evidence type="ECO:0000256" key="1">
    <source>
        <dbReference type="ARBA" id="ARBA00004167"/>
    </source>
</evidence>
<feature type="transmembrane region" description="Helical" evidence="8">
    <location>
        <begin position="22"/>
        <end position="40"/>
    </location>
</feature>
<feature type="domain" description="Ancillary SecYEG translocon subunit/Cell division coordinator CpoB TPR" evidence="9">
    <location>
        <begin position="16"/>
        <end position="218"/>
    </location>
</feature>
<dbReference type="GO" id="GO:0044877">
    <property type="term" value="F:protein-containing complex binding"/>
    <property type="evidence" value="ECO:0007669"/>
    <property type="project" value="InterPro"/>
</dbReference>
<gene>
    <name evidence="10" type="ORF">GTOL_11310</name>
</gene>
<keyword evidence="5 8" id="KW-1133">Transmembrane helix</keyword>
<evidence type="ECO:0000259" key="9">
    <source>
        <dbReference type="Pfam" id="PF09976"/>
    </source>
</evidence>
<dbReference type="PANTHER" id="PTHR38035">
    <property type="entry name" value="UPF0070 PROTEIN YFGM"/>
    <property type="match status" value="1"/>
</dbReference>
<dbReference type="GO" id="GO:0005886">
    <property type="term" value="C:plasma membrane"/>
    <property type="evidence" value="ECO:0007669"/>
    <property type="project" value="UniProtKB-SubCell"/>
</dbReference>
<name>A0A916J3Q7_9PROT</name>
<dbReference type="PIRSF" id="PIRSF006170">
    <property type="entry name" value="YfgM"/>
    <property type="match status" value="1"/>
</dbReference>
<organism evidence="10 11">
    <name type="scientific">Georgfuchsia toluolica</name>
    <dbReference type="NCBI Taxonomy" id="424218"/>
    <lineage>
        <taxon>Bacteria</taxon>
        <taxon>Pseudomonadati</taxon>
        <taxon>Pseudomonadota</taxon>
        <taxon>Betaproteobacteria</taxon>
        <taxon>Nitrosomonadales</taxon>
        <taxon>Sterolibacteriaceae</taxon>
        <taxon>Georgfuchsia</taxon>
    </lineage>
</organism>
<dbReference type="InterPro" id="IPR018704">
    <property type="entry name" value="SecYEG/CpoB_TPR"/>
</dbReference>
<dbReference type="AlphaFoldDB" id="A0A916J3Q7"/>
<evidence type="ECO:0000313" key="11">
    <source>
        <dbReference type="Proteomes" id="UP000742786"/>
    </source>
</evidence>
<evidence type="ECO:0000256" key="7">
    <source>
        <dbReference type="ARBA" id="ARBA00023186"/>
    </source>
</evidence>
<keyword evidence="11" id="KW-1185">Reference proteome</keyword>
<keyword evidence="6 8" id="KW-0472">Membrane</keyword>
<evidence type="ECO:0000256" key="6">
    <source>
        <dbReference type="ARBA" id="ARBA00023136"/>
    </source>
</evidence>
<evidence type="ECO:0000256" key="3">
    <source>
        <dbReference type="ARBA" id="ARBA00022475"/>
    </source>
</evidence>
<keyword evidence="7" id="KW-0143">Chaperone</keyword>
<dbReference type="PANTHER" id="PTHR38035:SF1">
    <property type="entry name" value="ANCILLARY SECYEG TRANSLOCON SUBUNIT"/>
    <property type="match status" value="1"/>
</dbReference>
<evidence type="ECO:0000313" key="10">
    <source>
        <dbReference type="EMBL" id="CAG4883428.1"/>
    </source>
</evidence>
<comment type="subcellular location">
    <subcellularLocation>
        <location evidence="2">Cell membrane</location>
    </subcellularLocation>
    <subcellularLocation>
        <location evidence="1">Membrane</location>
        <topology evidence="1">Single-pass membrane protein</topology>
    </subcellularLocation>
</comment>
<keyword evidence="3" id="KW-1003">Cell membrane</keyword>
<dbReference type="InterPro" id="IPR026039">
    <property type="entry name" value="YfgM"/>
</dbReference>
<reference evidence="10" key="1">
    <citation type="submission" date="2021-04" db="EMBL/GenBank/DDBJ databases">
        <authorList>
            <person name="Hornung B."/>
        </authorList>
    </citation>
    <scope>NUCLEOTIDE SEQUENCE</scope>
    <source>
        <strain evidence="10">G5G6</strain>
    </source>
</reference>
<sequence length="221" mass="24189">MAVYDLEEQEQLEEIKTWWKQHGNLVTTVITVIALALAAWQGWNWWQRKQATEASAIYMALEQSIGAQDAKKTRELAGMLIEKYPRTTYAAMGALLSARVQTEFGDAKTAHVELQWVAEHGKDAVVRDLARLRLAALLLDEKSYDEALKQLAAPPQAGLAARFAELKGDVLAVQGKKAEAAASYTAALAALDQTPKGNGPDVHASYRDMLQAKLDSLGVAK</sequence>